<dbReference type="NCBIfam" id="TIGR03715">
    <property type="entry name" value="KxYKxGKxW"/>
    <property type="match status" value="1"/>
</dbReference>
<feature type="compositionally biased region" description="Basic and acidic residues" evidence="8">
    <location>
        <begin position="2319"/>
        <end position="2328"/>
    </location>
</feature>
<evidence type="ECO:0000256" key="8">
    <source>
        <dbReference type="SAM" id="MobiDB-lite"/>
    </source>
</evidence>
<dbReference type="Proteomes" id="UP000437575">
    <property type="component" value="Unassembled WGS sequence"/>
</dbReference>
<evidence type="ECO:0000259" key="9">
    <source>
        <dbReference type="PROSITE" id="PS50163"/>
    </source>
</evidence>
<accession>A0A6A8LKC2</accession>
<dbReference type="Pfam" id="PF17998">
    <property type="entry name" value="AgI_II_C2"/>
    <property type="match status" value="7"/>
</dbReference>
<feature type="compositionally biased region" description="Low complexity" evidence="8">
    <location>
        <begin position="52"/>
        <end position="75"/>
    </location>
</feature>
<keyword evidence="3" id="KW-0732">Signal</keyword>
<dbReference type="Pfam" id="PF00746">
    <property type="entry name" value="Gram_pos_anchor"/>
    <property type="match status" value="1"/>
</dbReference>
<dbReference type="GO" id="GO:0005524">
    <property type="term" value="F:ATP binding"/>
    <property type="evidence" value="ECO:0007669"/>
    <property type="project" value="UniProtKB-KW"/>
</dbReference>
<dbReference type="NCBIfam" id="TIGR04228">
    <property type="entry name" value="isopep_sspB_C2"/>
    <property type="match status" value="2"/>
</dbReference>
<evidence type="ECO:0000256" key="1">
    <source>
        <dbReference type="ARBA" id="ARBA00022512"/>
    </source>
</evidence>
<dbReference type="Pfam" id="PF19258">
    <property type="entry name" value="KxYKxGKxW_sig"/>
    <property type="match status" value="1"/>
</dbReference>
<feature type="region of interest" description="Disordered" evidence="8">
    <location>
        <begin position="2314"/>
        <end position="2372"/>
    </location>
</feature>
<proteinExistence type="predicted"/>
<feature type="compositionally biased region" description="Polar residues" evidence="8">
    <location>
        <begin position="2338"/>
        <end position="2354"/>
    </location>
</feature>
<dbReference type="InterPro" id="IPR020587">
    <property type="entry name" value="RecA_monomer-monomer_interface"/>
</dbReference>
<evidence type="ECO:0000256" key="4">
    <source>
        <dbReference type="ARBA" id="ARBA00022741"/>
    </source>
</evidence>
<dbReference type="InterPro" id="IPR026345">
    <property type="entry name" value="Adh_isopep-form_adh_dom"/>
</dbReference>
<feature type="coiled-coil region" evidence="7">
    <location>
        <begin position="109"/>
        <end position="136"/>
    </location>
</feature>
<dbReference type="Pfam" id="PF16364">
    <property type="entry name" value="Antigen_C"/>
    <property type="match status" value="3"/>
</dbReference>
<protein>
    <submittedName>
        <fullName evidence="11">LPXTG cell wall anchor domain-containing protein</fullName>
    </submittedName>
</protein>
<dbReference type="InterPro" id="IPR022263">
    <property type="entry name" value="KxYKxGKxW"/>
</dbReference>
<keyword evidence="6" id="KW-0572">Peptidoglycan-anchor</keyword>
<dbReference type="Pfam" id="PF18652">
    <property type="entry name" value="Adhesin_P1_N"/>
    <property type="match status" value="2"/>
</dbReference>
<sequence>MAKNNLINNSTDSITRKKMYKSGKNWVVATLTAASLTGMVLVSNLKVADADSVTPTSPSTGSSSTTSSDKSATYSVTVDHSQLDNSVKQAQSTGVQVKQNPTTSTVVDASEASKAVDNISQNYQQQTNEVKQATERQTVKNETYAKDVVDANSTNAANKAKIDEAVKNLQNAGGRASHNSSKDSTVKANIDNYSDKKNEVNASVNAVVKQIQDATDKANANNVVSGAVANKSDFNKAVQNAKDVLGSNNVIQDKAVNHGKVTPSNSSSISQEIKNDYAKQVTSINTTVKQYQDAVNAAGAISKDELENAVKNAQNILGKNNVSQDPTVTKTTTVGNTKATVDEVNQDYQTQLNNINQVVQKYQQDYANWEKSNKQFLEEAASKTGWSVQQVLDFLGKNLPNVSYVSAGDGMTFSKGTLQSFSQSELNSILNNPKVDPGLRDYIASKAYGNLYKLSQGVTWRYNNAFTDTKSGKSVDLKVTVQGLGLDYSGRYGLPPMIMVGEKYIGSDVAGIGAVRYGLTFLEHGTNTPINITSLIGVGDVDAHQSVAVYKAVSALRGSENKNYSGDGYLGSINTNNVDDFSEGKNTQYQSWFLVPNSSTVSYVFSAADPAWGNGAPDGSGFMGFYHQNLGGIPLPIKSTPPTTPEIHYHLDSVTVEKPTVHYHENSFTPGDTNVIPFSYTNISVDTPTPETASYNYSDLLVKHEVTKSDSVKSNNTDVKMDGKTVIAGSKLTYKIETDDFQASTGTTTATRKPTKSYVIVDKLPNGTTPDINKITVINTATKQDLTKNFTISFDNATNVVRLEANDALIKMINADLTKTFPKLEQSLPVTVTGKIINLNNIATTLIDGIETGSNVVTNEVTTSTPEKTVNIGNTNADGKYSITNDTQKYVVTVDYSRFANTIISDDIAKKELSFTDNMIDKNNVAQLNTDSIKLLDKNGKAVDSNLYTPTVTKTNTGYSIKFTVKDPVKFIKTYGGQKLNLEYTVRTRDGVTGDISNNIIQNNFDVIYSGNTTTVHVIDINPKKDVVNSIGSTESLNGKTVPINSVIYYRLDSSNLPANRATNINSWSFKDPLDNKVVATGDVHILANGDLSSGSTNIKKNDDITKYFNINYDKGVYTISPTDEYKSLTNKTTDKANSYSIYIGAKVVKAGWAVNTATEELNGDNDKTNEVKTFSFDPVNPDPKKDASIGHDDKKDIISINGMGVTKGDTISYQLKGQPLVQYHETINNFSAIDRFDEGIKYEGYHAYLFTKDGKSLDVTDMLSQQIDGNTVQWTAKDALLKLMNSDEYNTKESVTPTIIAYAKVTADGIKNIENTYTLYINGKTDISNIVTNHTNDYKPEKSETVAGNDSDGKTVITNDKVKFDVAIDLKGLNQNTAISDEQLSKGLYVVDRLQDKNHVIKALAPEIEMQLTDSKGNVIKEWSGNFGENETKDQHVINLTLGEKGKLRDFLKKYGGQVLHLTYYAYVEDGKSGDITNQATVTIFGNDYSTNVTKNTVKDINPHKDIVVNAGDKTSIDGSTVPLNSTYNYKLESSDLPTNRATVANKWSVNDKLDLEHVAATNQWKVLARYDLVGKDGKTIKAGTDISTLFDYNYKDGLVTITPKVDYLALVNSDKNRATEQGWDAYVQVKVVKAGWVSNTFNENLNDDEDKSNEVKTFSFDPINPKGNKDVNSGEVSDNLDKQVSINGKQVVPGDTVSFQLKGQTLVPYHETVKEFKAEDTLSEGLEYLGYKAFIVGDDGKQVDVTSMIKEVKSDKTVTYVGTEELNKLLNSDEYNTKASKTPTIVLYAKVAKYFNGKIDNNYKLYINGKSDISNTVEIENKTPNPVKDDKNEDGVDINGKAVPRNSTNVFYLHWNASQYKDAIATKDAIQKGFYYVDDYPDDALQAPTEFDIKDDTTGKSVDGFTTMNYASLEDAPKEIQDMLKANGIEVKGAFVVIKANDPQNFFDTYVKAGHNLTIELPLTLRDDFKAGSYKNRAFEIDFGEGYPTNEVENTVIKTTPDKDVVDDNGKSVKDKYVTAGDVMHYVGTWDLTGYKNFALTKGQIAKGLSIFDDYDENVLEVSDLNKQALTIIDSTDNKAIDMSMVEINWDDAHGKWTISAKDPQNFLETYGGRALKINFFAKVKKDAKGDIKNTIVQNDFGNETETDVVTNHISVSDPLKDVVVSLTDNHSLNNGVVKLGDTLYYKLGSKTREANEAYNTTSWGFVDKLDITHDLYTGQALVKARYDIKLKDGSTIKAGDDITKYFDITYDAQTGEFKVMANKEFLDIINSDDNKATKQGFDVYLQAKRIKAGDVENTAQEIYNGEVINTNTVTTHTDEPEEPKSEIPQVPEVPNTPSTPQKTVQTSTKVTPTPAIEKATVLPQTGDSKDSTLAEVGLLAVALAGGIGLAGYKKKKTE</sequence>
<comment type="caution">
    <text evidence="11">The sequence shown here is derived from an EMBL/GenBank/DDBJ whole genome shotgun (WGS) entry which is preliminary data.</text>
</comment>
<evidence type="ECO:0000313" key="12">
    <source>
        <dbReference type="Proteomes" id="UP000437575"/>
    </source>
</evidence>
<reference evidence="11 12" key="1">
    <citation type="submission" date="2019-11" db="EMBL/GenBank/DDBJ databases">
        <title>Draft Genome Sequence of Plant Growth-Promoting Rhizosphere-Associated Bacteria.</title>
        <authorList>
            <person name="Vasilyev I.Y."/>
            <person name="Radchenko V."/>
            <person name="Ilnitskaya E.V."/>
        </authorList>
    </citation>
    <scope>NUCLEOTIDE SEQUENCE [LARGE SCALE GENOMIC DNA]</scope>
    <source>
        <strain evidence="11 12">VRA_1sq_f</strain>
    </source>
</reference>
<keyword evidence="2" id="KW-0964">Secreted</keyword>
<dbReference type="InterPro" id="IPR019931">
    <property type="entry name" value="LPXTG_anchor"/>
</dbReference>
<evidence type="ECO:0000256" key="2">
    <source>
        <dbReference type="ARBA" id="ARBA00022525"/>
    </source>
</evidence>
<gene>
    <name evidence="11" type="ORF">GKC34_00090</name>
</gene>
<dbReference type="EMBL" id="WKKZ01000001">
    <property type="protein sequence ID" value="MSE04278.1"/>
    <property type="molecule type" value="Genomic_DNA"/>
</dbReference>
<dbReference type="NCBIfam" id="TIGR01167">
    <property type="entry name" value="LPXTG_anchor"/>
    <property type="match status" value="1"/>
</dbReference>
<dbReference type="InterPro" id="IPR041324">
    <property type="entry name" value="AgI/II_N"/>
</dbReference>
<feature type="region of interest" description="Disordered" evidence="8">
    <location>
        <begin position="50"/>
        <end position="75"/>
    </location>
</feature>
<dbReference type="PROSITE" id="PS50847">
    <property type="entry name" value="GRAM_POS_ANCHORING"/>
    <property type="match status" value="1"/>
</dbReference>
<feature type="domain" description="Gram-positive cocci surface proteins LPxTG" evidence="10">
    <location>
        <begin position="2365"/>
        <end position="2401"/>
    </location>
</feature>
<evidence type="ECO:0000256" key="5">
    <source>
        <dbReference type="ARBA" id="ARBA00022840"/>
    </source>
</evidence>
<keyword evidence="5" id="KW-0067">ATP-binding</keyword>
<keyword evidence="7" id="KW-0175">Coiled coil</keyword>
<feature type="domain" description="RecA family profile 2" evidence="9">
    <location>
        <begin position="2112"/>
        <end position="2184"/>
    </location>
</feature>
<keyword evidence="1" id="KW-0134">Cell wall</keyword>
<dbReference type="InterPro" id="IPR032300">
    <property type="entry name" value="Antigen_C"/>
</dbReference>
<evidence type="ECO:0000313" key="11">
    <source>
        <dbReference type="EMBL" id="MSE04278.1"/>
    </source>
</evidence>
<dbReference type="GO" id="GO:0006259">
    <property type="term" value="P:DNA metabolic process"/>
    <property type="evidence" value="ECO:0007669"/>
    <property type="project" value="InterPro"/>
</dbReference>
<evidence type="ECO:0000256" key="3">
    <source>
        <dbReference type="ARBA" id="ARBA00022729"/>
    </source>
</evidence>
<evidence type="ECO:0000259" key="10">
    <source>
        <dbReference type="PROSITE" id="PS50847"/>
    </source>
</evidence>
<dbReference type="GO" id="GO:0003677">
    <property type="term" value="F:DNA binding"/>
    <property type="evidence" value="ECO:0007669"/>
    <property type="project" value="InterPro"/>
</dbReference>
<dbReference type="Gene3D" id="2.60.40.740">
    <property type="match status" value="10"/>
</dbReference>
<dbReference type="GO" id="GO:0008094">
    <property type="term" value="F:ATP-dependent activity, acting on DNA"/>
    <property type="evidence" value="ECO:0007669"/>
    <property type="project" value="InterPro"/>
</dbReference>
<dbReference type="PROSITE" id="PS50163">
    <property type="entry name" value="RECA_3"/>
    <property type="match status" value="1"/>
</dbReference>
<keyword evidence="4" id="KW-0547">Nucleotide-binding</keyword>
<evidence type="ECO:0000256" key="6">
    <source>
        <dbReference type="ARBA" id="ARBA00023088"/>
    </source>
</evidence>
<evidence type="ECO:0000256" key="7">
    <source>
        <dbReference type="SAM" id="Coils"/>
    </source>
</evidence>
<name>A0A6A8LKC2_9LACO</name>
<feature type="coiled-coil region" evidence="7">
    <location>
        <begin position="345"/>
        <end position="379"/>
    </location>
</feature>
<organism evidence="11 12">
    <name type="scientific">Ligilactobacillus salivarius</name>
    <dbReference type="NCBI Taxonomy" id="1624"/>
    <lineage>
        <taxon>Bacteria</taxon>
        <taxon>Bacillati</taxon>
        <taxon>Bacillota</taxon>
        <taxon>Bacilli</taxon>
        <taxon>Lactobacillales</taxon>
        <taxon>Lactobacillaceae</taxon>
        <taxon>Ligilactobacillus</taxon>
    </lineage>
</organism>